<feature type="transmembrane region" description="Helical" evidence="2">
    <location>
        <begin position="235"/>
        <end position="257"/>
    </location>
</feature>
<proteinExistence type="predicted"/>
<sequence>MSTRGHHTTSEGRDTLAFDRSSSTLNFAMDSDRDQAQPTANLHPQTAQVNQPQPQGQLAAPGTQPPSQQPPLATAPTNAPGSGATGPQTPSIIVGNAPARPADTALSPTSPQNVVSPVSPVTQGLRSSLEKFDDDSFNSGRAQSPPRNGQTQGLDAGHSIPRHPGRAAAGPGLRRARTGDTHASRRSAIDWIVPVEEQKELPPRPKTVAERLDPTLTHAVLEREKHALKAKMTGWALNVAIGLQVLLGALTTGLSAVTSGKQTSIMTSILGGLSTLVASYLARARGSNEPELSITRVKDLEHFIRECEAFKMDHGHKIGDDYLDRQLSSLRQRFEDLLGNASGERKLSPPA</sequence>
<evidence type="ECO:0000313" key="5">
    <source>
        <dbReference type="Proteomes" id="UP001556367"/>
    </source>
</evidence>
<dbReference type="NCBIfam" id="NF033635">
    <property type="entry name" value="SLATT_fungal"/>
    <property type="match status" value="1"/>
</dbReference>
<accession>A0ABR3IY58</accession>
<protein>
    <recommendedName>
        <fullName evidence="3">SMODS and SLOG-associating 2TM effector domain-containing protein</fullName>
    </recommendedName>
</protein>
<gene>
    <name evidence="4" type="ORF">HGRIS_010810</name>
</gene>
<comment type="caution">
    <text evidence="4">The sequence shown here is derived from an EMBL/GenBank/DDBJ whole genome shotgun (WGS) entry which is preliminary data.</text>
</comment>
<dbReference type="Proteomes" id="UP001556367">
    <property type="component" value="Unassembled WGS sequence"/>
</dbReference>
<organism evidence="4 5">
    <name type="scientific">Hohenbuehelia grisea</name>
    <dbReference type="NCBI Taxonomy" id="104357"/>
    <lineage>
        <taxon>Eukaryota</taxon>
        <taxon>Fungi</taxon>
        <taxon>Dikarya</taxon>
        <taxon>Basidiomycota</taxon>
        <taxon>Agaricomycotina</taxon>
        <taxon>Agaricomycetes</taxon>
        <taxon>Agaricomycetidae</taxon>
        <taxon>Agaricales</taxon>
        <taxon>Pleurotineae</taxon>
        <taxon>Pleurotaceae</taxon>
        <taxon>Hohenbuehelia</taxon>
    </lineage>
</organism>
<evidence type="ECO:0000313" key="4">
    <source>
        <dbReference type="EMBL" id="KAL0948203.1"/>
    </source>
</evidence>
<feature type="compositionally biased region" description="Low complexity" evidence="1">
    <location>
        <begin position="107"/>
        <end position="123"/>
    </location>
</feature>
<keyword evidence="2" id="KW-1133">Transmembrane helix</keyword>
<feature type="region of interest" description="Disordered" evidence="1">
    <location>
        <begin position="1"/>
        <end position="185"/>
    </location>
</feature>
<evidence type="ECO:0000256" key="1">
    <source>
        <dbReference type="SAM" id="MobiDB-lite"/>
    </source>
</evidence>
<feature type="compositionally biased region" description="Polar residues" evidence="1">
    <location>
        <begin position="75"/>
        <end position="91"/>
    </location>
</feature>
<feature type="compositionally biased region" description="Low complexity" evidence="1">
    <location>
        <begin position="51"/>
        <end position="62"/>
    </location>
</feature>
<feature type="compositionally biased region" description="Basic and acidic residues" evidence="1">
    <location>
        <begin position="8"/>
        <end position="17"/>
    </location>
</feature>
<feature type="domain" description="SMODS and SLOG-associating 2TM effector" evidence="3">
    <location>
        <begin position="218"/>
        <end position="340"/>
    </location>
</feature>
<dbReference type="EMBL" id="JASNQZ010000014">
    <property type="protein sequence ID" value="KAL0948203.1"/>
    <property type="molecule type" value="Genomic_DNA"/>
</dbReference>
<name>A0ABR3IY58_9AGAR</name>
<keyword evidence="2" id="KW-0472">Membrane</keyword>
<dbReference type="InterPro" id="IPR041622">
    <property type="entry name" value="SLATT_fungi"/>
</dbReference>
<dbReference type="Pfam" id="PF18142">
    <property type="entry name" value="SLATT_fungal"/>
    <property type="match status" value="1"/>
</dbReference>
<evidence type="ECO:0000259" key="3">
    <source>
        <dbReference type="Pfam" id="PF18142"/>
    </source>
</evidence>
<keyword evidence="2" id="KW-0812">Transmembrane</keyword>
<keyword evidence="5" id="KW-1185">Reference proteome</keyword>
<reference evidence="5" key="1">
    <citation type="submission" date="2024-06" db="EMBL/GenBank/DDBJ databases">
        <title>Multi-omics analyses provide insights into the biosynthesis of the anticancer antibiotic pleurotin in Hohenbuehelia grisea.</title>
        <authorList>
            <person name="Weaver J.A."/>
            <person name="Alberti F."/>
        </authorList>
    </citation>
    <scope>NUCLEOTIDE SEQUENCE [LARGE SCALE GENOMIC DNA]</scope>
    <source>
        <strain evidence="5">T-177</strain>
    </source>
</reference>
<feature type="compositionally biased region" description="Polar residues" evidence="1">
    <location>
        <begin position="137"/>
        <end position="153"/>
    </location>
</feature>
<evidence type="ECO:0000256" key="2">
    <source>
        <dbReference type="SAM" id="Phobius"/>
    </source>
</evidence>
<feature type="compositionally biased region" description="Polar residues" evidence="1">
    <location>
        <begin position="36"/>
        <end position="50"/>
    </location>
</feature>